<evidence type="ECO:0000256" key="4">
    <source>
        <dbReference type="ARBA" id="ARBA00010429"/>
    </source>
</evidence>
<dbReference type="PANTHER" id="PTHR11493:SF47">
    <property type="entry name" value="SULFITE REDUCTASE [NADPH] SUBUNIT BETA"/>
    <property type="match status" value="1"/>
</dbReference>
<dbReference type="Gene3D" id="3.40.50.360">
    <property type="match status" value="1"/>
</dbReference>
<dbReference type="SUPFAM" id="SSF56014">
    <property type="entry name" value="Nitrite and sulphite reductase 4Fe-4S domain-like"/>
    <property type="match status" value="2"/>
</dbReference>
<dbReference type="GO" id="GO:0051539">
    <property type="term" value="F:4 iron, 4 sulfur cluster binding"/>
    <property type="evidence" value="ECO:0007669"/>
    <property type="project" value="UniProtKB-KW"/>
</dbReference>
<evidence type="ECO:0000256" key="8">
    <source>
        <dbReference type="ARBA" id="ARBA00022723"/>
    </source>
</evidence>
<dbReference type="EMBL" id="CDMZ01002290">
    <property type="protein sequence ID" value="CEM41697.1"/>
    <property type="molecule type" value="Genomic_DNA"/>
</dbReference>
<evidence type="ECO:0000256" key="6">
    <source>
        <dbReference type="ARBA" id="ARBA00022485"/>
    </source>
</evidence>
<keyword evidence="6" id="KW-0004">4Fe-4S</keyword>
<evidence type="ECO:0000256" key="13">
    <source>
        <dbReference type="ARBA" id="ARBA00052219"/>
    </source>
</evidence>
<dbReference type="Pfam" id="PF00258">
    <property type="entry name" value="Flavodoxin_1"/>
    <property type="match status" value="1"/>
</dbReference>
<dbReference type="InterPro" id="IPR001094">
    <property type="entry name" value="Flavdoxin-like"/>
</dbReference>
<dbReference type="GO" id="GO:0000103">
    <property type="term" value="P:sulfate assimilation"/>
    <property type="evidence" value="ECO:0007669"/>
    <property type="project" value="UniProtKB-ARBA"/>
</dbReference>
<evidence type="ECO:0000256" key="7">
    <source>
        <dbReference type="ARBA" id="ARBA00022617"/>
    </source>
</evidence>
<keyword evidence="11" id="KW-0408">Iron</keyword>
<dbReference type="InterPro" id="IPR029039">
    <property type="entry name" value="Flavoprotein-like_sf"/>
</dbReference>
<evidence type="ECO:0000256" key="1">
    <source>
        <dbReference type="ARBA" id="ARBA00001929"/>
    </source>
</evidence>
<keyword evidence="12" id="KW-0411">Iron-sulfur</keyword>
<proteinExistence type="inferred from homology"/>
<dbReference type="Pfam" id="PF01077">
    <property type="entry name" value="NIR_SIR"/>
    <property type="match status" value="1"/>
</dbReference>
<dbReference type="GO" id="GO:0009337">
    <property type="term" value="C:sulfite reductase complex (NADPH)"/>
    <property type="evidence" value="ECO:0007669"/>
    <property type="project" value="TreeGrafter"/>
</dbReference>
<dbReference type="GO" id="GO:0050311">
    <property type="term" value="F:sulfite reductase (ferredoxin) activity"/>
    <property type="evidence" value="ECO:0007669"/>
    <property type="project" value="TreeGrafter"/>
</dbReference>
<organism evidence="15">
    <name type="scientific">Chromera velia CCMP2878</name>
    <dbReference type="NCBI Taxonomy" id="1169474"/>
    <lineage>
        <taxon>Eukaryota</taxon>
        <taxon>Sar</taxon>
        <taxon>Alveolata</taxon>
        <taxon>Colpodellida</taxon>
        <taxon>Chromeraceae</taxon>
        <taxon>Chromera</taxon>
    </lineage>
</organism>
<comment type="cofactor">
    <cofactor evidence="2">
        <name>[4Fe-4S] cluster</name>
        <dbReference type="ChEBI" id="CHEBI:49883"/>
    </cofactor>
</comment>
<sequence>MNTSTCTALLRDVFSQGVAIYSSASAVSKAPTAIQSTPSPHFIVTSPSTEDAALKAVYTAVSSGKNVSLVLICKSKVASNRDLPLYALEYGGCFVASTGHEELNVRRALTEAGTFKGPSVVVISENPDVEFRWNPNNELKGMDNFCLDTTNIPESLQSFLDRTSHLTLLVNKHPELPEKYTQKLPEGHDILKAQLAKLKAGVAQKPLTVLYGSDGGNAEGLAKRFAKEAKRRGATGKVAPMDAFDPSQLVGEETVVFMVCTAGQGEFPGNAKKLWTSLTELDSARCLEGMNFAVFALGDRHYWPDPQFFCKSGRDLDERLAYLGASRLVDVGLGDDQDTDKYEEGYGKWEPGLWEALGLVKEGGAAEEEAADTGKHPSDEEIKVWSNYLRGTLKQTLDDRTTAQVPYEDTKVIKFHGIYQQDDRTYRSERAKLGIEPAYSFMARVRLPGGICQPHQWLKMDALSDSHGVGHLKVTTRQTFQLHGVLKKDLKSAVREMNKACMDTIAACGDVNRNVICTSIPGVCSPECYDHIQKVSKDLSDYCLPRTTAFHEIFLEEGDTEAMNSKKLVSGSFAASDTVEPIYGRTYLPRKFKVAVAIPPYNDVDVLAHCVGFVAIINPDGGALEGFTVTVGGGMGTTNGNAKTFPRVADDLCFCTPEQAKHMLATILTVQRDYGDRTDRKVARFKYTVHKYGVGFIRAEVEKRMGVRFEDPRPYQFTTRQDLYGWAQTTDGLWHYGIFLDMGRVIDTEHLKMKTALRHIAQEHKGVFRLTCNQGLIISDIPQEDKDKMQGLINMYGLQVDKLSAMRMNAVACVALPTCPLAFAESERYLPDLITKLEDILDETGLRRQEIVVRMTGCPNGCARPYLAEIGFVGRSPGYYTMWLGGDFLGHRTGRVYREAVNEEQILAELRPLLKDYSHERYEGESFGDYVLRRSDLKWELREGQELPAVGVKK</sequence>
<keyword evidence="9" id="KW-0521">NADP</keyword>
<dbReference type="GO" id="GO:0004783">
    <property type="term" value="F:sulfite reductase (NADPH) activity"/>
    <property type="evidence" value="ECO:0007669"/>
    <property type="project" value="UniProtKB-EC"/>
</dbReference>
<dbReference type="InterPro" id="IPR036136">
    <property type="entry name" value="Nit/Sulf_reduc_fer-like_dom_sf"/>
</dbReference>
<keyword evidence="7" id="KW-0349">Heme</keyword>
<comment type="cofactor">
    <cofactor evidence="1">
        <name>siroheme</name>
        <dbReference type="ChEBI" id="CHEBI:60052"/>
    </cofactor>
</comment>
<dbReference type="AlphaFoldDB" id="A0A0G4HCX5"/>
<dbReference type="PANTHER" id="PTHR11493">
    <property type="entry name" value="SULFITE REDUCTASE [NADPH] SUBUNIT BETA-RELATED"/>
    <property type="match status" value="1"/>
</dbReference>
<feature type="domain" description="Flavodoxin-like" evidence="14">
    <location>
        <begin position="207"/>
        <end position="354"/>
    </location>
</feature>
<dbReference type="FunFam" id="3.30.413.10:FF:000003">
    <property type="entry name" value="Sulfite reductase [NADPH] hemoprotein beta-component"/>
    <property type="match status" value="1"/>
</dbReference>
<evidence type="ECO:0000256" key="5">
    <source>
        <dbReference type="ARBA" id="ARBA00012604"/>
    </source>
</evidence>
<evidence type="ECO:0000256" key="10">
    <source>
        <dbReference type="ARBA" id="ARBA00023002"/>
    </source>
</evidence>
<evidence type="ECO:0000256" key="3">
    <source>
        <dbReference type="ARBA" id="ARBA00004774"/>
    </source>
</evidence>
<dbReference type="VEuPathDB" id="CryptoDB:Cvel_6332"/>
<accession>A0A0G4HCX5</accession>
<comment type="pathway">
    <text evidence="3">Sulfur metabolism; hydrogen sulfide biosynthesis; hydrogen sulfide from sulfite (NADPH route): step 1/1.</text>
</comment>
<dbReference type="InterPro" id="IPR045169">
    <property type="entry name" value="NO2/SO3_Rdtase_4Fe4S_prot"/>
</dbReference>
<comment type="similarity">
    <text evidence="4">Belongs to the nitrite and sulfite reductase 4Fe-4S domain family.</text>
</comment>
<name>A0A0G4HCX5_9ALVE</name>
<dbReference type="GO" id="GO:0010181">
    <property type="term" value="F:FMN binding"/>
    <property type="evidence" value="ECO:0007669"/>
    <property type="project" value="InterPro"/>
</dbReference>
<protein>
    <recommendedName>
        <fullName evidence="5">assimilatory sulfite reductase (NADPH)</fullName>
        <ecNumber evidence="5">1.8.1.2</ecNumber>
    </recommendedName>
</protein>
<keyword evidence="8" id="KW-0479">Metal-binding</keyword>
<gene>
    <name evidence="15" type="ORF">Cvel_6332</name>
</gene>
<evidence type="ECO:0000256" key="2">
    <source>
        <dbReference type="ARBA" id="ARBA00001966"/>
    </source>
</evidence>
<dbReference type="NCBIfam" id="NF010029">
    <property type="entry name" value="PRK13504.1"/>
    <property type="match status" value="1"/>
</dbReference>
<dbReference type="PRINTS" id="PR00397">
    <property type="entry name" value="SIROHAEM"/>
</dbReference>
<dbReference type="Pfam" id="PF03460">
    <property type="entry name" value="NIR_SIR_ferr"/>
    <property type="match status" value="2"/>
</dbReference>
<dbReference type="EC" id="1.8.1.2" evidence="5"/>
<comment type="catalytic activity">
    <reaction evidence="13">
        <text>hydrogen sulfide + 3 NADP(+) + 3 H2O = sulfite + 3 NADPH + 4 H(+)</text>
        <dbReference type="Rhea" id="RHEA:13801"/>
        <dbReference type="ChEBI" id="CHEBI:15377"/>
        <dbReference type="ChEBI" id="CHEBI:15378"/>
        <dbReference type="ChEBI" id="CHEBI:17359"/>
        <dbReference type="ChEBI" id="CHEBI:29919"/>
        <dbReference type="ChEBI" id="CHEBI:57783"/>
        <dbReference type="ChEBI" id="CHEBI:58349"/>
        <dbReference type="EC" id="1.8.1.2"/>
    </reaction>
</comment>
<dbReference type="InterPro" id="IPR045854">
    <property type="entry name" value="NO2/SO3_Rdtase_4Fe4S_sf"/>
</dbReference>
<dbReference type="InterPro" id="IPR008254">
    <property type="entry name" value="Flavodoxin/NO_synth"/>
</dbReference>
<dbReference type="Gene3D" id="3.30.413.10">
    <property type="entry name" value="Sulfite Reductase Hemoprotein, domain 1"/>
    <property type="match status" value="2"/>
</dbReference>
<evidence type="ECO:0000256" key="12">
    <source>
        <dbReference type="ARBA" id="ARBA00023014"/>
    </source>
</evidence>
<dbReference type="SUPFAM" id="SSF55124">
    <property type="entry name" value="Nitrite/Sulfite reductase N-terminal domain-like"/>
    <property type="match status" value="2"/>
</dbReference>
<dbReference type="InterPro" id="IPR006066">
    <property type="entry name" value="NO2/SO3_Rdtase_FeS/sirohaem_BS"/>
</dbReference>
<dbReference type="InterPro" id="IPR029061">
    <property type="entry name" value="THDP-binding"/>
</dbReference>
<evidence type="ECO:0000259" key="14">
    <source>
        <dbReference type="PROSITE" id="PS50902"/>
    </source>
</evidence>
<dbReference type="PRINTS" id="PR00369">
    <property type="entry name" value="FLAVODOXIN"/>
</dbReference>
<dbReference type="SUPFAM" id="SSF52218">
    <property type="entry name" value="Flavoproteins"/>
    <property type="match status" value="1"/>
</dbReference>
<dbReference type="PROSITE" id="PS50902">
    <property type="entry name" value="FLAVODOXIN_LIKE"/>
    <property type="match status" value="1"/>
</dbReference>
<dbReference type="GO" id="GO:0020037">
    <property type="term" value="F:heme binding"/>
    <property type="evidence" value="ECO:0007669"/>
    <property type="project" value="InterPro"/>
</dbReference>
<dbReference type="InterPro" id="IPR006067">
    <property type="entry name" value="NO2/SO3_Rdtase_4Fe4S_dom"/>
</dbReference>
<dbReference type="InterPro" id="IPR005117">
    <property type="entry name" value="NiRdtase/SiRdtase_haem-b_fer"/>
</dbReference>
<evidence type="ECO:0000256" key="11">
    <source>
        <dbReference type="ARBA" id="ARBA00023004"/>
    </source>
</evidence>
<evidence type="ECO:0000313" key="15">
    <source>
        <dbReference type="EMBL" id="CEM41697.1"/>
    </source>
</evidence>
<evidence type="ECO:0000256" key="9">
    <source>
        <dbReference type="ARBA" id="ARBA00022857"/>
    </source>
</evidence>
<dbReference type="PROSITE" id="PS00365">
    <property type="entry name" value="NIR_SIR"/>
    <property type="match status" value="1"/>
</dbReference>
<dbReference type="GO" id="GO:0046872">
    <property type="term" value="F:metal ion binding"/>
    <property type="evidence" value="ECO:0007669"/>
    <property type="project" value="UniProtKB-KW"/>
</dbReference>
<dbReference type="SUPFAM" id="SSF52518">
    <property type="entry name" value="Thiamin diphosphate-binding fold (THDP-binding)"/>
    <property type="match status" value="1"/>
</dbReference>
<reference evidence="15" key="1">
    <citation type="submission" date="2014-11" db="EMBL/GenBank/DDBJ databases">
        <authorList>
            <person name="Otto D Thomas"/>
            <person name="Naeem Raeece"/>
        </authorList>
    </citation>
    <scope>NUCLEOTIDE SEQUENCE</scope>
</reference>
<keyword evidence="10" id="KW-0560">Oxidoreductase</keyword>